<evidence type="ECO:0000313" key="14">
    <source>
        <dbReference type="EMBL" id="CEG36019.1"/>
    </source>
</evidence>
<feature type="transmembrane region" description="Helical" evidence="11">
    <location>
        <begin position="126"/>
        <end position="145"/>
    </location>
</feature>
<dbReference type="GeneID" id="36395396"/>
<keyword evidence="3" id="KW-0633">Potassium transport</keyword>
<dbReference type="InterPro" id="IPR003148">
    <property type="entry name" value="RCK_N"/>
</dbReference>
<dbReference type="GO" id="GO:0016020">
    <property type="term" value="C:membrane"/>
    <property type="evidence" value="ECO:0007669"/>
    <property type="project" value="UniProtKB-SubCell"/>
</dbReference>
<dbReference type="Proteomes" id="UP000054928">
    <property type="component" value="Unassembled WGS sequence"/>
</dbReference>
<name>A0A0N7L3J1_PLAHL</name>
<evidence type="ECO:0000256" key="5">
    <source>
        <dbReference type="ARBA" id="ARBA00022826"/>
    </source>
</evidence>
<sequence>MELQPLRQLDTSRYDSVSKLQPAVSSKAAVNTKLSNVFGDSRDIERISRNLDNGNFGAAIDSIMALVSVVFAGLYIINTYIPYNSLPHTIWVLELLCASLFTVDFAFRGVYLAANRRREYLQSVSALVYTVNILPVLPASFFIRFHTFWYGESWWRFVYPMRFAMCYMTGKAVLSRYHGILNPVRQFALLCYLQITCILLGAAGIIQIAETMDGTLSVKNLGEWTFFNSFFNSVMTFVTIDKPPSDNALSKIFVGVLVCVFVLVIPYQISNVMDLSQSVSPYEEAKYTPSSSSKHVVLCGDLTPLRISHFFHEIFHNDHDFVGVHVIVLSEEAPVTSLKALLLDPFFAKRVWFIQGSLLEVDDAKRAACDSAEAIFMLSNRAVDEDSSVSDHRTLMRVLAAKRQAPKARIFAQLHRSVHCQLVRDMGVQDVQCVSEVTLSLLGQNCICPGFSTFMYSLTSTSSFVDDDNEGLGSDAKRKNRSTIVNKGEGSWADRYLLGASHEVYVVELPSPSVVAGKTFSEVASLAYSHCNGIIVFAVADGPREKVVLNPGDTYTCAGGETAYVIAQTQADASSLTHLSTSALLPLAWRELQNSSPASFMRMKIGSNDELKTNTPPRRHQARLIHWQFVDYDIPEPENEVKGEEECMTNSSIKKSYKTARDAVIEDIDELGCGVAPIVICVNAKAAFVYELEHLIRPLRARSLKQYHPVVILSARLPDDDIYQNLSYFPDVYFILGDPFRHKTLCRAGISEAYRVLILATPNSASKHNAELLQDAESIALHKFITSFIGVVKAPRVIIEVGSRASVHFIAQNLQETGWFSSFERNDQLAMFSSSETFSRNFFLSPAFTSGLTYSTSLCDSLLINQFFNGRIKKILGEFMFTSGAGDAWAALRGEKAKTDLQRSSLFAVEVPLDFVGRSFEYVFHYLLSSDDILVIGLYRCFPYVNTASETTSKARIEVPEKDRSVPFGYVYVNPQPFEVLTGDDLLYVLTDKQPCWVET</sequence>
<dbReference type="EMBL" id="CCYD01000109">
    <property type="protein sequence ID" value="CEG36019.1"/>
    <property type="molecule type" value="Genomic_DNA"/>
</dbReference>
<dbReference type="GO" id="GO:0005267">
    <property type="term" value="F:potassium channel activity"/>
    <property type="evidence" value="ECO:0007669"/>
    <property type="project" value="UniProtKB-KW"/>
</dbReference>
<evidence type="ECO:0000259" key="12">
    <source>
        <dbReference type="Pfam" id="PF03493"/>
    </source>
</evidence>
<keyword evidence="9 11" id="KW-0472">Membrane</keyword>
<feature type="transmembrane region" description="Helical" evidence="11">
    <location>
        <begin position="89"/>
        <end position="114"/>
    </location>
</feature>
<dbReference type="FunFam" id="3.40.50.720:FF:000414">
    <property type="entry name" value="Calcium-activated potassium channel subunit alpha-1"/>
    <property type="match status" value="1"/>
</dbReference>
<dbReference type="OrthoDB" id="297496at2759"/>
<evidence type="ECO:0000256" key="10">
    <source>
        <dbReference type="ARBA" id="ARBA00023303"/>
    </source>
</evidence>
<keyword evidence="15" id="KW-1185">Reference proteome</keyword>
<dbReference type="Gene3D" id="1.10.287.70">
    <property type="match status" value="1"/>
</dbReference>
<keyword evidence="7 11" id="KW-1133">Transmembrane helix</keyword>
<dbReference type="InterPro" id="IPR047871">
    <property type="entry name" value="K_chnl_Slo-like"/>
</dbReference>
<evidence type="ECO:0000256" key="7">
    <source>
        <dbReference type="ARBA" id="ARBA00022989"/>
    </source>
</evidence>
<keyword evidence="10 14" id="KW-0407">Ion channel</keyword>
<evidence type="ECO:0000256" key="11">
    <source>
        <dbReference type="SAM" id="Phobius"/>
    </source>
</evidence>
<dbReference type="SUPFAM" id="SSF81324">
    <property type="entry name" value="Voltage-gated potassium channels"/>
    <property type="match status" value="1"/>
</dbReference>
<keyword evidence="6" id="KW-0630">Potassium</keyword>
<evidence type="ECO:0000256" key="6">
    <source>
        <dbReference type="ARBA" id="ARBA00022958"/>
    </source>
</evidence>
<dbReference type="Pfam" id="PF22614">
    <property type="entry name" value="Slo-like_RCK"/>
    <property type="match status" value="2"/>
</dbReference>
<dbReference type="PANTHER" id="PTHR10027">
    <property type="entry name" value="CALCIUM-ACTIVATED POTASSIUM CHANNEL ALPHA CHAIN"/>
    <property type="match status" value="1"/>
</dbReference>
<evidence type="ECO:0000256" key="4">
    <source>
        <dbReference type="ARBA" id="ARBA00022692"/>
    </source>
</evidence>
<keyword evidence="2" id="KW-0813">Transport</keyword>
<evidence type="ECO:0000313" key="15">
    <source>
        <dbReference type="Proteomes" id="UP000054928"/>
    </source>
</evidence>
<feature type="domain" description="RCK N-terminal" evidence="13">
    <location>
        <begin position="292"/>
        <end position="411"/>
    </location>
</feature>
<comment type="subcellular location">
    <subcellularLocation>
        <location evidence="1">Membrane</location>
        <topology evidence="1">Multi-pass membrane protein</topology>
    </subcellularLocation>
</comment>
<feature type="transmembrane region" description="Helical" evidence="11">
    <location>
        <begin position="56"/>
        <end position="77"/>
    </location>
</feature>
<feature type="transmembrane region" description="Helical" evidence="11">
    <location>
        <begin position="187"/>
        <end position="209"/>
    </location>
</feature>
<proteinExistence type="predicted"/>
<dbReference type="Pfam" id="PF03493">
    <property type="entry name" value="BK_channel_a"/>
    <property type="match status" value="1"/>
</dbReference>
<evidence type="ECO:0000256" key="9">
    <source>
        <dbReference type="ARBA" id="ARBA00023136"/>
    </source>
</evidence>
<evidence type="ECO:0000256" key="8">
    <source>
        <dbReference type="ARBA" id="ARBA00023065"/>
    </source>
</evidence>
<keyword evidence="8" id="KW-0406">Ion transport</keyword>
<accession>A0A0N7L3J1</accession>
<dbReference type="InterPro" id="IPR036291">
    <property type="entry name" value="NAD(P)-bd_dom_sf"/>
</dbReference>
<evidence type="ECO:0000256" key="2">
    <source>
        <dbReference type="ARBA" id="ARBA00022448"/>
    </source>
</evidence>
<dbReference type="OMA" id="WADRYLL"/>
<evidence type="ECO:0000256" key="1">
    <source>
        <dbReference type="ARBA" id="ARBA00004141"/>
    </source>
</evidence>
<organism evidence="14 15">
    <name type="scientific">Plasmopara halstedii</name>
    <name type="common">Downy mildew of sunflower</name>
    <dbReference type="NCBI Taxonomy" id="4781"/>
    <lineage>
        <taxon>Eukaryota</taxon>
        <taxon>Sar</taxon>
        <taxon>Stramenopiles</taxon>
        <taxon>Oomycota</taxon>
        <taxon>Peronosporomycetes</taxon>
        <taxon>Peronosporales</taxon>
        <taxon>Peronosporaceae</taxon>
        <taxon>Plasmopara</taxon>
    </lineage>
</organism>
<protein>
    <submittedName>
        <fullName evidence="14">Calcium-activated potassium channel subunit alpha</fullName>
    </submittedName>
</protein>
<dbReference type="InterPro" id="IPR003929">
    <property type="entry name" value="K_chnl_BK_asu"/>
</dbReference>
<dbReference type="RefSeq" id="XP_024572388.1">
    <property type="nucleotide sequence ID" value="XM_024730636.1"/>
</dbReference>
<evidence type="ECO:0000259" key="13">
    <source>
        <dbReference type="Pfam" id="PF22614"/>
    </source>
</evidence>
<feature type="transmembrane region" description="Helical" evidence="11">
    <location>
        <begin position="157"/>
        <end position="175"/>
    </location>
</feature>
<feature type="domain" description="Calcium-activated potassium channel BK alpha subunit" evidence="12">
    <location>
        <begin position="430"/>
        <end position="538"/>
    </location>
</feature>
<dbReference type="PANTHER" id="PTHR10027:SF10">
    <property type="entry name" value="SLOWPOKE 2, ISOFORM D"/>
    <property type="match status" value="1"/>
</dbReference>
<keyword evidence="4 11" id="KW-0812">Transmembrane</keyword>
<feature type="transmembrane region" description="Helical" evidence="11">
    <location>
        <begin position="221"/>
        <end position="240"/>
    </location>
</feature>
<dbReference type="Gene3D" id="3.40.50.720">
    <property type="entry name" value="NAD(P)-binding Rossmann-like Domain"/>
    <property type="match status" value="2"/>
</dbReference>
<dbReference type="AlphaFoldDB" id="A0A0N7L3J1"/>
<feature type="transmembrane region" description="Helical" evidence="11">
    <location>
        <begin position="252"/>
        <end position="269"/>
    </location>
</feature>
<keyword evidence="5" id="KW-0631">Potassium channel</keyword>
<evidence type="ECO:0000256" key="3">
    <source>
        <dbReference type="ARBA" id="ARBA00022538"/>
    </source>
</evidence>
<reference evidence="15" key="1">
    <citation type="submission" date="2014-09" db="EMBL/GenBank/DDBJ databases">
        <authorList>
            <person name="Sharma Rahul"/>
            <person name="Thines Marco"/>
        </authorList>
    </citation>
    <scope>NUCLEOTIDE SEQUENCE [LARGE SCALE GENOMIC DNA]</scope>
</reference>
<dbReference type="SUPFAM" id="SSF51735">
    <property type="entry name" value="NAD(P)-binding Rossmann-fold domains"/>
    <property type="match status" value="1"/>
</dbReference>
<feature type="domain" description="RCK N-terminal" evidence="13">
    <location>
        <begin position="678"/>
        <end position="788"/>
    </location>
</feature>